<feature type="domain" description="E3 Ubiquitin ligase MUL1-like" evidence="14">
    <location>
        <begin position="127"/>
        <end position="230"/>
    </location>
</feature>
<dbReference type="RefSeq" id="WP_345677023.1">
    <property type="nucleotide sequence ID" value="NZ_BAABHS010000014.1"/>
</dbReference>
<keyword evidence="16" id="KW-1185">Reference proteome</keyword>
<proteinExistence type="predicted"/>
<evidence type="ECO:0000256" key="9">
    <source>
        <dbReference type="ARBA" id="ARBA00022833"/>
    </source>
</evidence>
<evidence type="ECO:0000256" key="7">
    <source>
        <dbReference type="ARBA" id="ARBA00022771"/>
    </source>
</evidence>
<feature type="compositionally biased region" description="Basic and acidic residues" evidence="12">
    <location>
        <begin position="115"/>
        <end position="127"/>
    </location>
</feature>
<comment type="caution">
    <text evidence="15">The sequence shown here is derived from an EMBL/GenBank/DDBJ whole genome shotgun (WGS) entry which is preliminary data.</text>
</comment>
<dbReference type="Proteomes" id="UP001500466">
    <property type="component" value="Unassembled WGS sequence"/>
</dbReference>
<comment type="catalytic activity">
    <reaction evidence="1">
        <text>S-ubiquitinyl-[E2 ubiquitin-conjugating enzyme]-L-cysteine + [acceptor protein]-L-lysine = [E2 ubiquitin-conjugating enzyme]-L-cysteine + N(6)-ubiquitinyl-[acceptor protein]-L-lysine.</text>
        <dbReference type="EC" id="2.3.2.27"/>
    </reaction>
</comment>
<reference evidence="16" key="1">
    <citation type="journal article" date="2019" name="Int. J. Syst. Evol. Microbiol.">
        <title>The Global Catalogue of Microorganisms (GCM) 10K type strain sequencing project: providing services to taxonomists for standard genome sequencing and annotation.</title>
        <authorList>
            <consortium name="The Broad Institute Genomics Platform"/>
            <consortium name="The Broad Institute Genome Sequencing Center for Infectious Disease"/>
            <person name="Wu L."/>
            <person name="Ma J."/>
        </authorList>
    </citation>
    <scope>NUCLEOTIDE SEQUENCE [LARGE SCALE GENOMIC DNA]</scope>
    <source>
        <strain evidence="16">JCM 17986</strain>
    </source>
</reference>
<protein>
    <recommendedName>
        <fullName evidence="3">RING-type E3 ubiquitin transferase</fullName>
        <ecNumber evidence="3">2.3.2.27</ecNumber>
    </recommendedName>
</protein>
<evidence type="ECO:0000256" key="4">
    <source>
        <dbReference type="ARBA" id="ARBA00022679"/>
    </source>
</evidence>
<accession>A0ABP9HI12</accession>
<keyword evidence="11 13" id="KW-0472">Membrane</keyword>
<keyword evidence="5 13" id="KW-0812">Transmembrane</keyword>
<dbReference type="Pfam" id="PF12483">
    <property type="entry name" value="GIDE"/>
    <property type="match status" value="1"/>
</dbReference>
<keyword evidence="7" id="KW-0863">Zinc-finger</keyword>
<evidence type="ECO:0000256" key="3">
    <source>
        <dbReference type="ARBA" id="ARBA00012483"/>
    </source>
</evidence>
<evidence type="ECO:0000256" key="11">
    <source>
        <dbReference type="ARBA" id="ARBA00023136"/>
    </source>
</evidence>
<evidence type="ECO:0000256" key="2">
    <source>
        <dbReference type="ARBA" id="ARBA00004141"/>
    </source>
</evidence>
<keyword evidence="8" id="KW-0833">Ubl conjugation pathway</keyword>
<evidence type="ECO:0000256" key="1">
    <source>
        <dbReference type="ARBA" id="ARBA00000900"/>
    </source>
</evidence>
<organism evidence="15 16">
    <name type="scientific">Yinghuangia aomiensis</name>
    <dbReference type="NCBI Taxonomy" id="676205"/>
    <lineage>
        <taxon>Bacteria</taxon>
        <taxon>Bacillati</taxon>
        <taxon>Actinomycetota</taxon>
        <taxon>Actinomycetes</taxon>
        <taxon>Kitasatosporales</taxon>
        <taxon>Streptomycetaceae</taxon>
        <taxon>Yinghuangia</taxon>
    </lineage>
</organism>
<evidence type="ECO:0000313" key="15">
    <source>
        <dbReference type="EMBL" id="GAA4971097.1"/>
    </source>
</evidence>
<keyword evidence="4" id="KW-0808">Transferase</keyword>
<feature type="region of interest" description="Disordered" evidence="12">
    <location>
        <begin position="115"/>
        <end position="134"/>
    </location>
</feature>
<keyword evidence="10 13" id="KW-1133">Transmembrane helix</keyword>
<evidence type="ECO:0000256" key="8">
    <source>
        <dbReference type="ARBA" id="ARBA00022786"/>
    </source>
</evidence>
<dbReference type="InterPro" id="IPR022170">
    <property type="entry name" value="MUL1-like"/>
</dbReference>
<evidence type="ECO:0000256" key="10">
    <source>
        <dbReference type="ARBA" id="ARBA00022989"/>
    </source>
</evidence>
<keyword evidence="6" id="KW-0479">Metal-binding</keyword>
<evidence type="ECO:0000256" key="5">
    <source>
        <dbReference type="ARBA" id="ARBA00022692"/>
    </source>
</evidence>
<keyword evidence="9" id="KW-0862">Zinc</keyword>
<sequence length="275" mass="28894">MVVLGIVALAAAAVVALVVVAVAKRARTPFRGGFSTCAEAVVRGGRRMVVAGVVEPLPREAREAGEAGEAGGTGRAAKAAGGLVTAPVSGRSCVWFHSTVVEHWVEAERPQVRDFDGDGPLHHGELRRARRGRKRTEAASSECRFVVRDATGSVVVDPRVLRAEGLPVSVRDSVARAAVPGAVAVDFGAGADRVRRSSRYERSETVLVPGQHVVISGRVRHERDGTPVLAARRVSRRAERAATGARGRRGLRLGWLVGVLSAVTGVAALLAGTRH</sequence>
<evidence type="ECO:0000256" key="13">
    <source>
        <dbReference type="SAM" id="Phobius"/>
    </source>
</evidence>
<gene>
    <name evidence="15" type="ORF">GCM10023205_40990</name>
</gene>
<dbReference type="EMBL" id="BAABHS010000014">
    <property type="protein sequence ID" value="GAA4971097.1"/>
    <property type="molecule type" value="Genomic_DNA"/>
</dbReference>
<evidence type="ECO:0000256" key="12">
    <source>
        <dbReference type="SAM" id="MobiDB-lite"/>
    </source>
</evidence>
<evidence type="ECO:0000313" key="16">
    <source>
        <dbReference type="Proteomes" id="UP001500466"/>
    </source>
</evidence>
<dbReference type="EC" id="2.3.2.27" evidence="3"/>
<evidence type="ECO:0000256" key="6">
    <source>
        <dbReference type="ARBA" id="ARBA00022723"/>
    </source>
</evidence>
<comment type="subcellular location">
    <subcellularLocation>
        <location evidence="2">Membrane</location>
        <topology evidence="2">Multi-pass membrane protein</topology>
    </subcellularLocation>
</comment>
<evidence type="ECO:0000259" key="14">
    <source>
        <dbReference type="Pfam" id="PF12483"/>
    </source>
</evidence>
<feature type="transmembrane region" description="Helical" evidence="13">
    <location>
        <begin position="253"/>
        <end position="272"/>
    </location>
</feature>
<name>A0ABP9HI12_9ACTN</name>